<organism evidence="1">
    <name type="scientific">marine sediment metagenome</name>
    <dbReference type="NCBI Taxonomy" id="412755"/>
    <lineage>
        <taxon>unclassified sequences</taxon>
        <taxon>metagenomes</taxon>
        <taxon>ecological metagenomes</taxon>
    </lineage>
</organism>
<sequence length="61" mass="7106">MLRYLIIYECDRCGRKVLDEFSFMYGDALRNPCLPENWKITASSALLCPLHIVKEKIIDIS</sequence>
<comment type="caution">
    <text evidence="1">The sequence shown here is derived from an EMBL/GenBank/DDBJ whole genome shotgun (WGS) entry which is preliminary data.</text>
</comment>
<reference evidence="1" key="1">
    <citation type="journal article" date="2014" name="Front. Microbiol.">
        <title>High frequency of phylogenetically diverse reductive dehalogenase-homologous genes in deep subseafloor sedimentary metagenomes.</title>
        <authorList>
            <person name="Kawai M."/>
            <person name="Futagami T."/>
            <person name="Toyoda A."/>
            <person name="Takaki Y."/>
            <person name="Nishi S."/>
            <person name="Hori S."/>
            <person name="Arai W."/>
            <person name="Tsubouchi T."/>
            <person name="Morono Y."/>
            <person name="Uchiyama I."/>
            <person name="Ito T."/>
            <person name="Fujiyama A."/>
            <person name="Inagaki F."/>
            <person name="Takami H."/>
        </authorList>
    </citation>
    <scope>NUCLEOTIDE SEQUENCE</scope>
    <source>
        <strain evidence="1">Expedition CK06-06</strain>
    </source>
</reference>
<dbReference type="EMBL" id="BARV01031441">
    <property type="protein sequence ID" value="GAI37687.1"/>
    <property type="molecule type" value="Genomic_DNA"/>
</dbReference>
<accession>X1N0Z0</accession>
<dbReference type="AlphaFoldDB" id="X1N0Z0"/>
<proteinExistence type="predicted"/>
<gene>
    <name evidence="1" type="ORF">S06H3_49752</name>
</gene>
<protein>
    <submittedName>
        <fullName evidence="1">Uncharacterized protein</fullName>
    </submittedName>
</protein>
<name>X1N0Z0_9ZZZZ</name>
<evidence type="ECO:0000313" key="1">
    <source>
        <dbReference type="EMBL" id="GAI37687.1"/>
    </source>
</evidence>